<dbReference type="GO" id="GO:0003677">
    <property type="term" value="F:DNA binding"/>
    <property type="evidence" value="ECO:0007669"/>
    <property type="project" value="InterPro"/>
</dbReference>
<organism evidence="4 5">
    <name type="scientific">Rhizobium jaguaris</name>
    <dbReference type="NCBI Taxonomy" id="1312183"/>
    <lineage>
        <taxon>Bacteria</taxon>
        <taxon>Pseudomonadati</taxon>
        <taxon>Pseudomonadota</taxon>
        <taxon>Alphaproteobacteria</taxon>
        <taxon>Hyphomicrobiales</taxon>
        <taxon>Rhizobiaceae</taxon>
        <taxon>Rhizobium/Agrobacterium group</taxon>
        <taxon>Rhizobium</taxon>
    </lineage>
</organism>
<comment type="similarity">
    <text evidence="1">Belongs to the SfsA family.</text>
</comment>
<dbReference type="Pfam" id="PF03749">
    <property type="entry name" value="SfsA"/>
    <property type="match status" value="1"/>
</dbReference>
<proteinExistence type="inferred from homology"/>
<accession>A0A387FVP7</accession>
<dbReference type="Pfam" id="PF17746">
    <property type="entry name" value="SfsA_N"/>
    <property type="match status" value="1"/>
</dbReference>
<gene>
    <name evidence="1 4" type="primary">sfsA</name>
    <name evidence="4" type="ORF">CCGE525_09505</name>
</gene>
<dbReference type="Proteomes" id="UP000282195">
    <property type="component" value="Chromosome"/>
</dbReference>
<reference evidence="4 5" key="1">
    <citation type="submission" date="2018-10" db="EMBL/GenBank/DDBJ databases">
        <title>Rhizobium etli, R. leguminosarum and a new Rhizobium genospecies from Phaseolus dumosus.</title>
        <authorList>
            <person name="Ramirez-Puebla S.T."/>
            <person name="Rogel-Hernandez M.A."/>
            <person name="Guerrero G."/>
            <person name="Ormeno-Orrillo E."/>
            <person name="Martinez-Romero J.C."/>
            <person name="Negrete-Yankelevich S."/>
            <person name="Martinez-Romero E."/>
        </authorList>
    </citation>
    <scope>NUCLEOTIDE SEQUENCE [LARGE SCALE GENOMIC DNA]</scope>
    <source>
        <strain evidence="4 5">CCGE525</strain>
    </source>
</reference>
<dbReference type="InterPro" id="IPR040452">
    <property type="entry name" value="SfsA_C"/>
</dbReference>
<evidence type="ECO:0000256" key="1">
    <source>
        <dbReference type="HAMAP-Rule" id="MF_00095"/>
    </source>
</evidence>
<dbReference type="AlphaFoldDB" id="A0A387FVP7"/>
<name>A0A387FVP7_9HYPH</name>
<evidence type="ECO:0000313" key="4">
    <source>
        <dbReference type="EMBL" id="AYG59006.1"/>
    </source>
</evidence>
<dbReference type="KEGG" id="rjg:CCGE525_09505"/>
<dbReference type="EMBL" id="CP032694">
    <property type="protein sequence ID" value="AYG59006.1"/>
    <property type="molecule type" value="Genomic_DNA"/>
</dbReference>
<dbReference type="CDD" id="cd22359">
    <property type="entry name" value="SfsA-like_bacterial"/>
    <property type="match status" value="1"/>
</dbReference>
<dbReference type="InterPro" id="IPR005224">
    <property type="entry name" value="SfsA"/>
</dbReference>
<evidence type="ECO:0000259" key="2">
    <source>
        <dbReference type="Pfam" id="PF03749"/>
    </source>
</evidence>
<dbReference type="NCBIfam" id="TIGR00230">
    <property type="entry name" value="sfsA"/>
    <property type="match status" value="1"/>
</dbReference>
<dbReference type="InterPro" id="IPR041465">
    <property type="entry name" value="SfsA_N"/>
</dbReference>
<dbReference type="Gene3D" id="3.40.1350.60">
    <property type="match status" value="1"/>
</dbReference>
<dbReference type="Gene3D" id="2.40.50.580">
    <property type="match status" value="1"/>
</dbReference>
<feature type="domain" description="Sugar fermentation stimulation protein C-terminal" evidence="2">
    <location>
        <begin position="83"/>
        <end position="221"/>
    </location>
</feature>
<dbReference type="PANTHER" id="PTHR30545">
    <property type="entry name" value="SUGAR FERMENTATION STIMULATION PROTEIN A"/>
    <property type="match status" value="1"/>
</dbReference>
<dbReference type="HAMAP" id="MF_00095">
    <property type="entry name" value="SfsA"/>
    <property type="match status" value="1"/>
</dbReference>
<dbReference type="OrthoDB" id="9802365at2"/>
<dbReference type="PANTHER" id="PTHR30545:SF2">
    <property type="entry name" value="SUGAR FERMENTATION STIMULATION PROTEIN A"/>
    <property type="match status" value="1"/>
</dbReference>
<keyword evidence="5" id="KW-1185">Reference proteome</keyword>
<evidence type="ECO:0000313" key="5">
    <source>
        <dbReference type="Proteomes" id="UP000282195"/>
    </source>
</evidence>
<feature type="domain" description="SfsA N-terminal OB" evidence="3">
    <location>
        <begin position="13"/>
        <end position="79"/>
    </location>
</feature>
<protein>
    <recommendedName>
        <fullName evidence="1">Sugar fermentation stimulation protein homolog</fullName>
    </recommendedName>
</protein>
<dbReference type="RefSeq" id="WP_120704042.1">
    <property type="nucleotide sequence ID" value="NZ_CP032694.1"/>
</dbReference>
<evidence type="ECO:0000259" key="3">
    <source>
        <dbReference type="Pfam" id="PF17746"/>
    </source>
</evidence>
<sequence length="249" mass="27679">MLFNPPLVPARLIARYKRFLFDAELESGEIITGSCPNTGSMQGLTAPGSRIWLSEHDGHKRKYRHVFELIEADGTTVGVNTAMPNRLAAEAIALSQVSDLGDYTSVRREQNYGRNSRIDLLLTDPLRTTTYVEVKNVHFMRQPGLAEFPDTVTARGAKHLEELGDMAEAGYRAVMLYVIQRHDCQRFRICADLDRVYATAFERALKRGVEVYALKCRVSPTEITPAGLIPIDEPGIAALNNSIKISAEG</sequence>